<comment type="caution">
    <text evidence="1">The sequence shown here is derived from an EMBL/GenBank/DDBJ whole genome shotgun (WGS) entry which is preliminary data.</text>
</comment>
<name>A0A5J4KS35_9CHLR</name>
<dbReference type="EMBL" id="BKZW01000001">
    <property type="protein sequence ID" value="GER89207.1"/>
    <property type="molecule type" value="Genomic_DNA"/>
</dbReference>
<gene>
    <name evidence="1" type="ORF">KDW_33690</name>
</gene>
<sequence length="241" mass="26203">MLEALSGGSCDNNTCYHQGVQIFANNGMIMKRFMQNNGNNTGFSDRDPLLLPGARGTIIGWAQNASNNANGITVNGQSTNGSQETMVQAPLDMQFSGPITLPSSVINSQIVHVQQNSPGSIQEPIPETYMMTSGNMTIEYMLPTTAPIQDSQFTLTSSTSPTKNIPMNLGVTSDINHIQSYLYNWQKQSWDAISFSQFSCTVKNAQAYIGPDGRILLHLNNHDTSAVFDKPALQLQGTIAH</sequence>
<reference evidence="1 2" key="1">
    <citation type="submission" date="2019-10" db="EMBL/GenBank/DDBJ databases">
        <title>Dictyobacter vulcani sp. nov., within the class Ktedonobacteria, isolated from soil of volcanic Mt. Zao.</title>
        <authorList>
            <person name="Zheng Y."/>
            <person name="Wang C.M."/>
            <person name="Sakai Y."/>
            <person name="Abe K."/>
            <person name="Yokota A."/>
            <person name="Yabe S."/>
        </authorList>
    </citation>
    <scope>NUCLEOTIDE SEQUENCE [LARGE SCALE GENOMIC DNA]</scope>
    <source>
        <strain evidence="1 2">W12</strain>
    </source>
</reference>
<accession>A0A5J4KS35</accession>
<evidence type="ECO:0000313" key="1">
    <source>
        <dbReference type="EMBL" id="GER89207.1"/>
    </source>
</evidence>
<evidence type="ECO:0000313" key="2">
    <source>
        <dbReference type="Proteomes" id="UP000326912"/>
    </source>
</evidence>
<dbReference type="Proteomes" id="UP000326912">
    <property type="component" value="Unassembled WGS sequence"/>
</dbReference>
<protein>
    <submittedName>
        <fullName evidence="1">Uncharacterized protein</fullName>
    </submittedName>
</protein>
<proteinExistence type="predicted"/>
<keyword evidence="2" id="KW-1185">Reference proteome</keyword>
<dbReference type="AlphaFoldDB" id="A0A5J4KS35"/>
<organism evidence="1 2">
    <name type="scientific">Dictyobacter vulcani</name>
    <dbReference type="NCBI Taxonomy" id="2607529"/>
    <lineage>
        <taxon>Bacteria</taxon>
        <taxon>Bacillati</taxon>
        <taxon>Chloroflexota</taxon>
        <taxon>Ktedonobacteria</taxon>
        <taxon>Ktedonobacterales</taxon>
        <taxon>Dictyobacteraceae</taxon>
        <taxon>Dictyobacter</taxon>
    </lineage>
</organism>